<dbReference type="GO" id="GO:0003779">
    <property type="term" value="F:actin binding"/>
    <property type="evidence" value="ECO:0007669"/>
    <property type="project" value="InterPro"/>
</dbReference>
<feature type="region of interest" description="Disordered" evidence="2">
    <location>
        <begin position="811"/>
        <end position="831"/>
    </location>
</feature>
<dbReference type="SMART" id="SM01140">
    <property type="entry name" value="Drf_GBD"/>
    <property type="match status" value="1"/>
</dbReference>
<feature type="region of interest" description="Disordered" evidence="2">
    <location>
        <begin position="1146"/>
        <end position="1174"/>
    </location>
</feature>
<dbReference type="OMA" id="AMLYFQE"/>
<dbReference type="PROSITE" id="PS51232">
    <property type="entry name" value="GBD_FH3"/>
    <property type="match status" value="1"/>
</dbReference>
<feature type="compositionally biased region" description="Pro residues" evidence="2">
    <location>
        <begin position="690"/>
        <end position="699"/>
    </location>
</feature>
<dbReference type="GO" id="GO:0030036">
    <property type="term" value="P:actin cytoskeleton organization"/>
    <property type="evidence" value="ECO:0007669"/>
    <property type="project" value="InterPro"/>
</dbReference>
<feature type="compositionally biased region" description="Polar residues" evidence="2">
    <location>
        <begin position="103"/>
        <end position="114"/>
    </location>
</feature>
<dbReference type="InterPro" id="IPR011989">
    <property type="entry name" value="ARM-like"/>
</dbReference>
<protein>
    <recommendedName>
        <fullName evidence="7">FH2 domain-containing protein</fullName>
    </recommendedName>
</protein>
<gene>
    <name evidence="5" type="ORF">MONBRDRAFT_8965</name>
</gene>
<dbReference type="Pfam" id="PF06371">
    <property type="entry name" value="Drf_GBD"/>
    <property type="match status" value="1"/>
</dbReference>
<dbReference type="PANTHER" id="PTHR45725:SF1">
    <property type="entry name" value="DISHEVELLED ASSOCIATED ACTIVATOR OF MORPHOGENESIS, ISOFORM D"/>
    <property type="match status" value="1"/>
</dbReference>
<dbReference type="SMART" id="SM00498">
    <property type="entry name" value="FH2"/>
    <property type="match status" value="1"/>
</dbReference>
<dbReference type="Proteomes" id="UP000001357">
    <property type="component" value="Unassembled WGS sequence"/>
</dbReference>
<dbReference type="InterPro" id="IPR016024">
    <property type="entry name" value="ARM-type_fold"/>
</dbReference>
<dbReference type="InterPro" id="IPR010473">
    <property type="entry name" value="GTPase-bd"/>
</dbReference>
<dbReference type="InterPro" id="IPR051425">
    <property type="entry name" value="Formin_Homology"/>
</dbReference>
<evidence type="ECO:0000313" key="5">
    <source>
        <dbReference type="EMBL" id="EDQ88472.1"/>
    </source>
</evidence>
<dbReference type="PROSITE" id="PS51444">
    <property type="entry name" value="FH2"/>
    <property type="match status" value="1"/>
</dbReference>
<dbReference type="STRING" id="81824.A9V1N4"/>
<sequence length="1236" mass="137698">MDEETERAWEHGVDATWEAVQERKDGTILVDKIVNEERRLQRRKRQHQAANVKRGMLRALRKVAEVDDATKGDADPTRPQYFPKGKVSLQNTLTACAKLLRETTQPSVASSQTGPVEPDDGAPKTLRVKLQAEPVWRSCAGCQDQMPTDKITVVESNRLGVDNNVTDTMPEAAEVQRQLKATFRELNIAPASQAMFLARPLEEQWELVCNHRASACPAVQEDDPLQDAAELLLALRETLEEDVEANTMKRLELLDVLAVALRTKPLAYVHRFVDMQGLTFLLDLLACLSPDGRCVLVIVQSLLVPELHMRLQIVQMLGAVSLIPEGHRKVLDALTHFQSYGGEVYRFQTILQLLACKSLRTAVDVEVKLKVLSLVNALICCGAGRASLRFRVHLRHELERHGLRRVMKQLTNYTEHDVLQKHVQIYADVAADDEAELTAQFKAQPQAQLSVYDNMSIVAVLNDRFKRTPASAPFNTLLAHLLLLAQGTDEAVLDQAAYQLRYLATAAEQLALRDNGVDLDRAPLDFHRDEVIAHYVNSDTVEAATLERDRAVQEREQFALRSKKAEDKAHEAETEAIELKKQLNRRITNLRQEIDDERAAKKKLSARLAATESQVTDLEAQLCTSREKNAAFEAQIRQLHASIEALKQQHAAAQEAFQAARRVSLTDSVNTSGSGCLLDSGAKNNVAMAVPPPPPPPLPSMGDTSSPQALPSIAAAKPPAPPPPPPMPGMPGSSGAPPPPPMPGMSAPQPAAFSLPTHVTPVANKQLKSFNWVKIPTHRLRSSVWTQIDTDPVYQSLDLPAFEEMFAAAQPLSSTQDGDKGGGKEERKPKEISLVDGRRAQNCSILLTRLKMSPQALRHVVMSMDAEQRISTDLVEQMLKYIPTSEEIAQLTPFQDKAFMFAQADRFLWEMHRVPRYEQRLKCLAYIRRYHERIDSLQPEIEAVQQASQQVVASKGLESILALWLALGNYMNRGARGKAHAFKLDSLLKLADTRSTSRRDYNLMHYAVHCIDTQNAFAEARELDTQLSSVGSAARVNIAQLVIDCQAMKSGMELLQRELQWHRNRDESADDDEFIDVVSAFEHRAASQVEQLLVHLDKMNAAFTRACKQFVYDAAKPSTEEFFGVFRTLLERLQQSRVELRKIEKREEEEQRKAEEAAAHQHAMSSSTGPAGTIQDAHSANLEQLISTLTTGEFVSPSQFRKAAAGADGPPRRRKSGSPVSRKRGTRVTSLLLEDL</sequence>
<dbReference type="Pfam" id="PF02181">
    <property type="entry name" value="FH2"/>
    <property type="match status" value="1"/>
</dbReference>
<evidence type="ECO:0000259" key="4">
    <source>
        <dbReference type="PROSITE" id="PS51444"/>
    </source>
</evidence>
<dbReference type="GeneID" id="5891926"/>
<dbReference type="SMART" id="SM01139">
    <property type="entry name" value="Drf_FH3"/>
    <property type="match status" value="1"/>
</dbReference>
<reference evidence="5 6" key="1">
    <citation type="journal article" date="2008" name="Nature">
        <title>The genome of the choanoflagellate Monosiga brevicollis and the origin of metazoans.</title>
        <authorList>
            <consortium name="JGI Sequencing"/>
            <person name="King N."/>
            <person name="Westbrook M.J."/>
            <person name="Young S.L."/>
            <person name="Kuo A."/>
            <person name="Abedin M."/>
            <person name="Chapman J."/>
            <person name="Fairclough S."/>
            <person name="Hellsten U."/>
            <person name="Isogai Y."/>
            <person name="Letunic I."/>
            <person name="Marr M."/>
            <person name="Pincus D."/>
            <person name="Putnam N."/>
            <person name="Rokas A."/>
            <person name="Wright K.J."/>
            <person name="Zuzow R."/>
            <person name="Dirks W."/>
            <person name="Good M."/>
            <person name="Goodstein D."/>
            <person name="Lemons D."/>
            <person name="Li W."/>
            <person name="Lyons J.B."/>
            <person name="Morris A."/>
            <person name="Nichols S."/>
            <person name="Richter D.J."/>
            <person name="Salamov A."/>
            <person name="Bork P."/>
            <person name="Lim W.A."/>
            <person name="Manning G."/>
            <person name="Miller W.T."/>
            <person name="McGinnis W."/>
            <person name="Shapiro H."/>
            <person name="Tjian R."/>
            <person name="Grigoriev I.V."/>
            <person name="Rokhsar D."/>
        </authorList>
    </citation>
    <scope>NUCLEOTIDE SEQUENCE [LARGE SCALE GENOMIC DNA]</scope>
    <source>
        <strain evidence="6">MX1 / ATCC 50154</strain>
    </source>
</reference>
<feature type="region of interest" description="Disordered" evidence="2">
    <location>
        <begin position="103"/>
        <end position="123"/>
    </location>
</feature>
<dbReference type="SUPFAM" id="SSF48371">
    <property type="entry name" value="ARM repeat"/>
    <property type="match status" value="1"/>
</dbReference>
<proteinExistence type="predicted"/>
<dbReference type="eggNOG" id="KOG1922">
    <property type="taxonomic scope" value="Eukaryota"/>
</dbReference>
<feature type="region of interest" description="Disordered" evidence="2">
    <location>
        <begin position="685"/>
        <end position="753"/>
    </location>
</feature>
<feature type="region of interest" description="Disordered" evidence="2">
    <location>
        <begin position="1197"/>
        <end position="1236"/>
    </location>
</feature>
<accession>A9V1N4</accession>
<dbReference type="InterPro" id="IPR015425">
    <property type="entry name" value="FH2_Formin"/>
</dbReference>
<feature type="compositionally biased region" description="Basic residues" evidence="2">
    <location>
        <begin position="1212"/>
        <end position="1226"/>
    </location>
</feature>
<keyword evidence="6" id="KW-1185">Reference proteome</keyword>
<dbReference type="Pfam" id="PF06367">
    <property type="entry name" value="Drf_FH3"/>
    <property type="match status" value="1"/>
</dbReference>
<dbReference type="KEGG" id="mbr:MONBRDRAFT_8965"/>
<dbReference type="FunCoup" id="A9V1N4">
    <property type="interactions" value="356"/>
</dbReference>
<dbReference type="GO" id="GO:0031267">
    <property type="term" value="F:small GTPase binding"/>
    <property type="evidence" value="ECO:0007669"/>
    <property type="project" value="InterPro"/>
</dbReference>
<dbReference type="EMBL" id="CH991554">
    <property type="protein sequence ID" value="EDQ88472.1"/>
    <property type="molecule type" value="Genomic_DNA"/>
</dbReference>
<dbReference type="InterPro" id="IPR014768">
    <property type="entry name" value="GBD/FH3_dom"/>
</dbReference>
<dbReference type="InterPro" id="IPR042201">
    <property type="entry name" value="FH2_Formin_sf"/>
</dbReference>
<evidence type="ECO:0000256" key="1">
    <source>
        <dbReference type="SAM" id="Coils"/>
    </source>
</evidence>
<dbReference type="InParanoid" id="A9V1N4"/>
<organism evidence="5 6">
    <name type="scientific">Monosiga brevicollis</name>
    <name type="common">Choanoflagellate</name>
    <dbReference type="NCBI Taxonomy" id="81824"/>
    <lineage>
        <taxon>Eukaryota</taxon>
        <taxon>Choanoflagellata</taxon>
        <taxon>Craspedida</taxon>
        <taxon>Salpingoecidae</taxon>
        <taxon>Monosiga</taxon>
    </lineage>
</organism>
<name>A9V1N4_MONBE</name>
<dbReference type="SUPFAM" id="SSF101447">
    <property type="entry name" value="Formin homology 2 domain (FH2 domain)"/>
    <property type="match status" value="1"/>
</dbReference>
<dbReference type="PANTHER" id="PTHR45725">
    <property type="entry name" value="FORMIN HOMOLOGY 2 FAMILY MEMBER"/>
    <property type="match status" value="1"/>
</dbReference>
<feature type="domain" description="FH2" evidence="4">
    <location>
        <begin position="757"/>
        <end position="1159"/>
    </location>
</feature>
<evidence type="ECO:0000313" key="6">
    <source>
        <dbReference type="Proteomes" id="UP000001357"/>
    </source>
</evidence>
<evidence type="ECO:0000259" key="3">
    <source>
        <dbReference type="PROSITE" id="PS51232"/>
    </source>
</evidence>
<dbReference type="InterPro" id="IPR010472">
    <property type="entry name" value="FH3_dom"/>
</dbReference>
<feature type="coiled-coil region" evidence="1">
    <location>
        <begin position="555"/>
        <end position="663"/>
    </location>
</feature>
<dbReference type="RefSeq" id="XP_001746576.1">
    <property type="nucleotide sequence ID" value="XM_001746524.1"/>
</dbReference>
<dbReference type="Gene3D" id="1.20.58.2220">
    <property type="entry name" value="Formin, FH2 domain"/>
    <property type="match status" value="1"/>
</dbReference>
<feature type="compositionally biased region" description="Polar residues" evidence="2">
    <location>
        <begin position="1164"/>
        <end position="1174"/>
    </location>
</feature>
<feature type="compositionally biased region" description="Basic and acidic residues" evidence="2">
    <location>
        <begin position="1146"/>
        <end position="1159"/>
    </location>
</feature>
<keyword evidence="1" id="KW-0175">Coiled coil</keyword>
<dbReference type="AlphaFoldDB" id="A9V1N4"/>
<feature type="domain" description="GBD/FH3" evidence="3">
    <location>
        <begin position="144"/>
        <end position="518"/>
    </location>
</feature>
<evidence type="ECO:0008006" key="7">
    <source>
        <dbReference type="Google" id="ProtNLM"/>
    </source>
</evidence>
<evidence type="ECO:0000256" key="2">
    <source>
        <dbReference type="SAM" id="MobiDB-lite"/>
    </source>
</evidence>
<feature type="compositionally biased region" description="Pro residues" evidence="2">
    <location>
        <begin position="718"/>
        <end position="729"/>
    </location>
</feature>
<feature type="compositionally biased region" description="Basic and acidic residues" evidence="2">
    <location>
        <begin position="817"/>
        <end position="831"/>
    </location>
</feature>
<dbReference type="Gene3D" id="1.25.10.10">
    <property type="entry name" value="Leucine-rich Repeat Variant"/>
    <property type="match status" value="2"/>
</dbReference>